<dbReference type="GO" id="GO:0003824">
    <property type="term" value="F:catalytic activity"/>
    <property type="evidence" value="ECO:0007669"/>
    <property type="project" value="InterPro"/>
</dbReference>
<evidence type="ECO:0000259" key="1">
    <source>
        <dbReference type="Pfam" id="PF00478"/>
    </source>
</evidence>
<dbReference type="InterPro" id="IPR013785">
    <property type="entry name" value="Aldolase_TIM"/>
</dbReference>
<accession>A0A382CFD1</accession>
<dbReference type="Pfam" id="PF00478">
    <property type="entry name" value="IMPDH"/>
    <property type="match status" value="1"/>
</dbReference>
<name>A0A382CFD1_9ZZZZ</name>
<proteinExistence type="predicted"/>
<dbReference type="Gene3D" id="3.20.20.70">
    <property type="entry name" value="Aldolase class I"/>
    <property type="match status" value="1"/>
</dbReference>
<protein>
    <recommendedName>
        <fullName evidence="1">IMP dehydrogenase/GMP reductase domain-containing protein</fullName>
    </recommendedName>
</protein>
<dbReference type="AlphaFoldDB" id="A0A382CFD1"/>
<dbReference type="InterPro" id="IPR001093">
    <property type="entry name" value="IMP_DH_GMPRt"/>
</dbReference>
<gene>
    <name evidence="2" type="ORF">METZ01_LOCUS176871</name>
</gene>
<feature type="domain" description="IMP dehydrogenase/GMP reductase" evidence="1">
    <location>
        <begin position="12"/>
        <end position="74"/>
    </location>
</feature>
<evidence type="ECO:0000313" key="2">
    <source>
        <dbReference type="EMBL" id="SVB24017.1"/>
    </source>
</evidence>
<feature type="non-terminal residue" evidence="2">
    <location>
        <position position="152"/>
    </location>
</feature>
<reference evidence="2" key="1">
    <citation type="submission" date="2018-05" db="EMBL/GenBank/DDBJ databases">
        <authorList>
            <person name="Lanie J.A."/>
            <person name="Ng W.-L."/>
            <person name="Kazmierczak K.M."/>
            <person name="Andrzejewski T.M."/>
            <person name="Davidsen T.M."/>
            <person name="Wayne K.J."/>
            <person name="Tettelin H."/>
            <person name="Glass J.I."/>
            <person name="Rusch D."/>
            <person name="Podicherti R."/>
            <person name="Tsui H.-C.T."/>
            <person name="Winkler M.E."/>
        </authorList>
    </citation>
    <scope>NUCLEOTIDE SEQUENCE</scope>
</reference>
<organism evidence="2">
    <name type="scientific">marine metagenome</name>
    <dbReference type="NCBI Taxonomy" id="408172"/>
    <lineage>
        <taxon>unclassified sequences</taxon>
        <taxon>metagenomes</taxon>
        <taxon>ecological metagenomes</taxon>
    </lineage>
</organism>
<dbReference type="EMBL" id="UINC01033947">
    <property type="protein sequence ID" value="SVB24017.1"/>
    <property type="molecule type" value="Genomic_DNA"/>
</dbReference>
<sequence>MSLPVFKEIRPAYGFDEVSIVPGQVTINPDMASTQMAIGQHMFDIPILASAMDAVVSPAFANLLAKKGGVGVLNLEGLYTRYKNPSSIMESIISSPPDKVTTVFQKIYAEPIQENLIGSCIQEIKASGAIAAVSITPQNTKRLGPIAVEAGA</sequence>
<dbReference type="SUPFAM" id="SSF51412">
    <property type="entry name" value="Inosine monophosphate dehydrogenase (IMPDH)"/>
    <property type="match status" value="1"/>
</dbReference>